<reference evidence="33" key="1">
    <citation type="submission" date="2017-12" db="EMBL/GenBank/DDBJ databases">
        <title>Gene loss provides genomic basis for host adaptation in cereal stripe rust fungi.</title>
        <authorList>
            <person name="Xia C."/>
        </authorList>
    </citation>
    <scope>NUCLEOTIDE SEQUENCE [LARGE SCALE GENOMIC DNA]</scope>
    <source>
        <strain evidence="33">93-210</strain>
    </source>
</reference>
<dbReference type="Gene3D" id="1.20.58.340">
    <property type="entry name" value="Magnesium transport protein CorA, transmembrane region"/>
    <property type="match status" value="1"/>
</dbReference>
<dbReference type="CDD" id="cd00653">
    <property type="entry name" value="RNA_pol_B_RPB2"/>
    <property type="match status" value="1"/>
</dbReference>
<evidence type="ECO:0000313" key="33">
    <source>
        <dbReference type="EMBL" id="POW05214.1"/>
    </source>
</evidence>
<keyword evidence="19" id="KW-0496">Mitochondrion</keyword>
<keyword evidence="7 23" id="KW-0240">DNA-directed RNA polymerase</keyword>
<feature type="domain" description="RNA polymerase Rpb2" evidence="32">
    <location>
        <begin position="651"/>
        <end position="721"/>
    </location>
</feature>
<dbReference type="Pfam" id="PF04563">
    <property type="entry name" value="RNA_pol_Rpb2_1"/>
    <property type="match status" value="1"/>
</dbReference>
<dbReference type="Pfam" id="PF04561">
    <property type="entry name" value="RNA_pol_Rpb2_2"/>
    <property type="match status" value="1"/>
</dbReference>
<feature type="domain" description="RNA polymerase Rpb2" evidence="27">
    <location>
        <begin position="1092"/>
        <end position="1184"/>
    </location>
</feature>
<comment type="subcellular location">
    <subcellularLocation>
        <location evidence="2">Mitochondrion inner membrane</location>
        <topology evidence="2">Multi-pass membrane protein</topology>
    </subcellularLocation>
    <subcellularLocation>
        <location evidence="1">Nucleus</location>
    </subcellularLocation>
</comment>
<evidence type="ECO:0000256" key="24">
    <source>
        <dbReference type="SAM" id="MobiDB-lite"/>
    </source>
</evidence>
<dbReference type="InterPro" id="IPR037034">
    <property type="entry name" value="RNA_pol_Rpb2_2_sf"/>
</dbReference>
<dbReference type="FunFam" id="2.40.50.150:FF:000002">
    <property type="entry name" value="DNA-directed RNA polymerase subunit beta"/>
    <property type="match status" value="1"/>
</dbReference>
<dbReference type="GO" id="GO:0008270">
    <property type="term" value="F:zinc ion binding"/>
    <property type="evidence" value="ECO:0007669"/>
    <property type="project" value="UniProtKB-KW"/>
</dbReference>
<keyword evidence="14" id="KW-0862">Zinc</keyword>
<evidence type="ECO:0000256" key="7">
    <source>
        <dbReference type="ARBA" id="ARBA00022478"/>
    </source>
</evidence>
<dbReference type="GO" id="GO:0005743">
    <property type="term" value="C:mitochondrial inner membrane"/>
    <property type="evidence" value="ECO:0007669"/>
    <property type="project" value="UniProtKB-SubCell"/>
</dbReference>
<dbReference type="PROSITE" id="PS01166">
    <property type="entry name" value="RNA_POL_BETA"/>
    <property type="match status" value="1"/>
</dbReference>
<evidence type="ECO:0000256" key="9">
    <source>
        <dbReference type="ARBA" id="ARBA00022692"/>
    </source>
</evidence>
<dbReference type="Gene3D" id="3.90.1800.10">
    <property type="entry name" value="RNA polymerase alpha subunit dimerisation domain"/>
    <property type="match status" value="1"/>
</dbReference>
<dbReference type="FunFam" id="3.90.1800.10:FF:000002">
    <property type="entry name" value="DNA-directed RNA polymerase subunit beta"/>
    <property type="match status" value="1"/>
</dbReference>
<dbReference type="FunFam" id="3.90.1100.10:FF:000005">
    <property type="entry name" value="DNA-directed RNA polymerase subunit beta"/>
    <property type="match status" value="1"/>
</dbReference>
<keyword evidence="11" id="KW-0479">Metal-binding</keyword>
<feature type="compositionally biased region" description="Low complexity" evidence="24">
    <location>
        <begin position="1423"/>
        <end position="1441"/>
    </location>
</feature>
<dbReference type="PANTHER" id="PTHR20856">
    <property type="entry name" value="DNA-DIRECTED RNA POLYMERASE I SUBUNIT 2"/>
    <property type="match status" value="1"/>
</dbReference>
<comment type="subunit">
    <text evidence="5">Component of the RNA polymerase II (Pol II) complex consisting of 12 subunits.</text>
</comment>
<evidence type="ECO:0000256" key="8">
    <source>
        <dbReference type="ARBA" id="ARBA00022679"/>
    </source>
</evidence>
<evidence type="ECO:0000313" key="34">
    <source>
        <dbReference type="Proteomes" id="UP000239156"/>
    </source>
</evidence>
<dbReference type="Pfam" id="PF04565">
    <property type="entry name" value="RNA_pol_Rpb2_3"/>
    <property type="match status" value="1"/>
</dbReference>
<evidence type="ECO:0000256" key="14">
    <source>
        <dbReference type="ARBA" id="ARBA00022833"/>
    </source>
</evidence>
<keyword evidence="13" id="KW-0999">Mitochondrion inner membrane</keyword>
<dbReference type="Pfam" id="PF00562">
    <property type="entry name" value="RNA_pol_Rpb2_6"/>
    <property type="match status" value="1"/>
</dbReference>
<dbReference type="VEuPathDB" id="FungiDB:PSHT_09992"/>
<evidence type="ECO:0000256" key="11">
    <source>
        <dbReference type="ARBA" id="ARBA00022723"/>
    </source>
</evidence>
<evidence type="ECO:0000256" key="15">
    <source>
        <dbReference type="ARBA" id="ARBA00022842"/>
    </source>
</evidence>
<dbReference type="InterPro" id="IPR007647">
    <property type="entry name" value="RNA_pol_Rpb2_5"/>
</dbReference>
<dbReference type="InterPro" id="IPR015712">
    <property type="entry name" value="DNA-dir_RNA_pol_su2"/>
</dbReference>
<feature type="region of interest" description="Disordered" evidence="24">
    <location>
        <begin position="1244"/>
        <end position="1268"/>
    </location>
</feature>
<dbReference type="Pfam" id="PF22099">
    <property type="entry name" value="MRS2-like"/>
    <property type="match status" value="2"/>
</dbReference>
<evidence type="ECO:0000256" key="23">
    <source>
        <dbReference type="RuleBase" id="RU363031"/>
    </source>
</evidence>
<keyword evidence="16" id="KW-0809">Transit peptide</keyword>
<dbReference type="VEuPathDB" id="FungiDB:PSTT_09839"/>
<name>A0A2S4V6T0_9BASI</name>
<comment type="function">
    <text evidence="23">DNA-dependent RNA polymerase catalyzes the transcription of DNA into RNA using the four ribonucleoside triphosphates as substrates.</text>
</comment>
<feature type="domain" description="RNA polymerase Rpb2" evidence="28">
    <location>
        <begin position="282"/>
        <end position="379"/>
    </location>
</feature>
<dbReference type="Pfam" id="PF04567">
    <property type="entry name" value="RNA_pol_Rpb2_5"/>
    <property type="match status" value="1"/>
</dbReference>
<dbReference type="InterPro" id="IPR007644">
    <property type="entry name" value="RNA_pol_bsu_protrusion"/>
</dbReference>
<dbReference type="CDD" id="cd12823">
    <property type="entry name" value="Mrs2_Mfm1p-like"/>
    <property type="match status" value="1"/>
</dbReference>
<organism evidence="33 34">
    <name type="scientific">Puccinia striiformis</name>
    <dbReference type="NCBI Taxonomy" id="27350"/>
    <lineage>
        <taxon>Eukaryota</taxon>
        <taxon>Fungi</taxon>
        <taxon>Dikarya</taxon>
        <taxon>Basidiomycota</taxon>
        <taxon>Pucciniomycotina</taxon>
        <taxon>Pucciniomycetes</taxon>
        <taxon>Pucciniales</taxon>
        <taxon>Pucciniaceae</taxon>
        <taxon>Puccinia</taxon>
    </lineage>
</organism>
<keyword evidence="17 25" id="KW-1133">Transmembrane helix</keyword>
<feature type="compositionally biased region" description="Polar residues" evidence="24">
    <location>
        <begin position="1244"/>
        <end position="1267"/>
    </location>
</feature>
<evidence type="ECO:0000256" key="13">
    <source>
        <dbReference type="ARBA" id="ARBA00022792"/>
    </source>
</evidence>
<dbReference type="Gene3D" id="3.90.1100.10">
    <property type="match status" value="1"/>
</dbReference>
<dbReference type="InterPro" id="IPR039204">
    <property type="entry name" value="MRS2-like"/>
</dbReference>
<gene>
    <name evidence="33" type="ORF">PSTT_09839</name>
</gene>
<feature type="compositionally biased region" description="Low complexity" evidence="24">
    <location>
        <begin position="1370"/>
        <end position="1391"/>
    </location>
</feature>
<keyword evidence="34" id="KW-1185">Reference proteome</keyword>
<dbReference type="EMBL" id="PKSL01000101">
    <property type="protein sequence ID" value="POW05214.1"/>
    <property type="molecule type" value="Genomic_DNA"/>
</dbReference>
<dbReference type="Pfam" id="PF04560">
    <property type="entry name" value="RNA_pol_Rpb2_7"/>
    <property type="match status" value="1"/>
</dbReference>
<evidence type="ECO:0000256" key="19">
    <source>
        <dbReference type="ARBA" id="ARBA00023128"/>
    </source>
</evidence>
<feature type="region of interest" description="Disordered" evidence="24">
    <location>
        <begin position="1423"/>
        <end position="1442"/>
    </location>
</feature>
<evidence type="ECO:0000259" key="26">
    <source>
        <dbReference type="Pfam" id="PF00562"/>
    </source>
</evidence>
<evidence type="ECO:0000256" key="2">
    <source>
        <dbReference type="ARBA" id="ARBA00004448"/>
    </source>
</evidence>
<evidence type="ECO:0000256" key="4">
    <source>
        <dbReference type="ARBA" id="ARBA00009765"/>
    </source>
</evidence>
<dbReference type="GO" id="GO:0000428">
    <property type="term" value="C:DNA-directed RNA polymerase complex"/>
    <property type="evidence" value="ECO:0007669"/>
    <property type="project" value="UniProtKB-KW"/>
</dbReference>
<dbReference type="InterPro" id="IPR037033">
    <property type="entry name" value="DNA-dir_RNAP_su2_hyb_sf"/>
</dbReference>
<dbReference type="GO" id="GO:0003677">
    <property type="term" value="F:DNA binding"/>
    <property type="evidence" value="ECO:0007669"/>
    <property type="project" value="InterPro"/>
</dbReference>
<dbReference type="FunFam" id="2.40.128.330:FF:000002">
    <property type="entry name" value="Inner membrane magnesium transporter mrs2"/>
    <property type="match status" value="1"/>
</dbReference>
<dbReference type="Gene3D" id="2.40.270.10">
    <property type="entry name" value="DNA-directed RNA polymerase, subunit 2, domain 6"/>
    <property type="match status" value="1"/>
</dbReference>
<dbReference type="GO" id="GO:0006351">
    <property type="term" value="P:DNA-templated transcription"/>
    <property type="evidence" value="ECO:0007669"/>
    <property type="project" value="InterPro"/>
</dbReference>
<dbReference type="Gene3D" id="3.90.1110.10">
    <property type="entry name" value="RNA polymerase Rpb2, domain 2"/>
    <property type="match status" value="1"/>
</dbReference>
<dbReference type="VEuPathDB" id="FungiDB:PSHT_09991"/>
<protein>
    <recommendedName>
        <fullName evidence="23">DNA-directed RNA polymerase subunit beta</fullName>
        <ecNumber evidence="23">2.7.7.6</ecNumber>
    </recommendedName>
</protein>
<dbReference type="GO" id="GO:0032549">
    <property type="term" value="F:ribonucleoside binding"/>
    <property type="evidence" value="ECO:0007669"/>
    <property type="project" value="InterPro"/>
</dbReference>
<evidence type="ECO:0000256" key="5">
    <source>
        <dbReference type="ARBA" id="ARBA00011730"/>
    </source>
</evidence>
<feature type="domain" description="RNA polymerase Rpb2" evidence="31">
    <location>
        <begin position="551"/>
        <end position="612"/>
    </location>
</feature>
<evidence type="ECO:0000256" key="1">
    <source>
        <dbReference type="ARBA" id="ARBA00004123"/>
    </source>
</evidence>
<dbReference type="GO" id="GO:0003899">
    <property type="term" value="F:DNA-directed RNA polymerase activity"/>
    <property type="evidence" value="ECO:0007669"/>
    <property type="project" value="UniProtKB-EC"/>
</dbReference>
<dbReference type="InterPro" id="IPR007121">
    <property type="entry name" value="RNA_pol_bsu_CS"/>
</dbReference>
<evidence type="ECO:0000259" key="31">
    <source>
        <dbReference type="Pfam" id="PF04566"/>
    </source>
</evidence>
<dbReference type="Proteomes" id="UP000239156">
    <property type="component" value="Unassembled WGS sequence"/>
</dbReference>
<comment type="similarity">
    <text evidence="3 23">Belongs to the RNA polymerase beta chain family.</text>
</comment>
<dbReference type="GO" id="GO:0006811">
    <property type="term" value="P:monoatomic ion transport"/>
    <property type="evidence" value="ECO:0007669"/>
    <property type="project" value="UniProtKB-KW"/>
</dbReference>
<accession>A0A2S4V6T0</accession>
<keyword evidence="18" id="KW-0406">Ion transport</keyword>
<feature type="region of interest" description="Disordered" evidence="24">
    <location>
        <begin position="1"/>
        <end position="44"/>
    </location>
</feature>
<dbReference type="Gene3D" id="2.40.128.330">
    <property type="match status" value="1"/>
</dbReference>
<comment type="caution">
    <text evidence="33">The sequence shown here is derived from an EMBL/GenBank/DDBJ whole genome shotgun (WGS) entry which is preliminary data.</text>
</comment>
<evidence type="ECO:0000256" key="20">
    <source>
        <dbReference type="ARBA" id="ARBA00023136"/>
    </source>
</evidence>
<dbReference type="InterPro" id="IPR014724">
    <property type="entry name" value="RNA_pol_RPB2_OB-fold"/>
</dbReference>
<sequence length="1705" mass="192080">MSDAFAPYDYDAIPSLAEDGNNNDTQDQGEEEEEDQEKNDHQHTITQEDCWQVISAFFNERNLVSQQISSFDGFVNTTMQELVDETGSLVLEQSMQYTDKAGDMTKRFEITFGQIYLSRPTMTESDGTVSPMFPNEARLRNLTYSSPLYVDMSKSNKLATGEYDDETGEPIYITDDADNEEKNSTQIYIGKVPIMLRSEFCILDKLDDEGLHELNEWGLFCDQRIGESMIAQERMAANHVYVFAKAAPSPVSFLSEIRSAVEKGSKTVSSMQVKMYGGHKAEKAMLKPCLEDSFPIQEQEVALDFIGRRGTATGLSREKRLKYAEEILQKEMLPHISMSEGQGGKKAYFFGYMIHRLLLAALDRRDLDDRDHFGKKRLDLAGPLLAGLFRMLFRKLTKDVYRHLQKCVETQKPFNLNAAVKSNTITNGLKYSLATGNWGDQKKAMQARAGVSQVLNRYTFASTLSHLRRCNTPIGRDGKIAKPRQLHNSHWGMVCPAETPEGQACGLVKNLALMSYISVGSPSAPIVEFLEEWGMESLDEFSSDMSNGTKVFVNGVWQGVHRAPAELLDTIKRLRRCGDIEPEVSVMRDVRERELRVFTDGGRVCRPLFIVENQELLLKKEHIEWLSNGYVSANEDPDGPIQEDEGQPFGWSQLVARGIVEYLDAEEEETVMICMTPEELEQSREFQETGQVPKETFDPAARLKGNTSMYSHTWTHCEIHPAMILGICASIIPFPDHNQSPRNTYQSAMGKQAMGVYLTSFRMRMDTMANILYYPQKPLATTRSMEYLRFRELPAGQNAIVAILCYSGYNQEDSVIMNQSSIDRGLFRSFYYRSYMDQEKKAGALQMEEFEKPSRENTLRLKHGTYDKLDDDGIITPGTRVSGDDIIIGKTAPIPKDSEELGQRMKTHTKRDVSMPLKSTENGIIDQVLVTTNQDGLKFVKVRIRSTRIPETGDKFASRHGQKGTVGILYRQEDMPFTSEGICPDIIINPHAIPSRMTIGHLVECLLSKVSTITGNEGDATPFSEVTVEAISGLLKQNGYQSRGLEIMFNGHTGKKLRAQCYLGPTYYQRLKHMRPVQILTRQPVEGRSRDGGLRFGEMEVESDCMISHGIAGFLKERMFDVSDAYRVHVCDYCGMVAIANLKKQSFECRACRNKTAISQVYIPYAAKLLFQELQSMNIASRFVFESAGEHISRGDMIIVLFSMMMRWLSTSKSGFSSTKNKANIPSFLPSNRTLEFRLLAKKQTSSKPSASNQQKTAPAAASTNKIDQIRDTTFPRNSFSRREDHSTIRCIQIDRNARILPSRVMSKSEICAQNRLQPRDLRKIDSRISNVVPSILVRDEAIIFNVLNIRALIKADSILIFEDPSCPSLSHPSSSSSSPSSSAPSSSPCSDTDHSPSTTAYAFRSAFLHNLRNNLIEANHNQQHSNNQHSNPNHQHSSNHTECNLLQSTEKPSTELPYEFRALETMLSSVATSLESELAVLKTLVSSLLDGLEQNIEREKLKQLLLYSRRLSAFNSRALLVQRCLDEILENEQDMANAYLSEKIIKKNPREYHDHEEFEQLLESFSKYVEEIVHETNIKSTEEIIDLILDSNRNTLLALDLKVSIGTMGLGVGALTAGLFGMNLRTHLESDPYAFYIVSGGTLMMVGLTIGYGCRRLYRLRRVGLSSSSSSSGSGSGGSRRRISWDNHPLIILNNWWDPRLGFT</sequence>
<dbReference type="InterPro" id="IPR007642">
    <property type="entry name" value="RNA_pol_Rpb2_2"/>
</dbReference>
<feature type="domain" description="DNA-directed RNA polymerase subunit 2 hybrid-binding" evidence="26">
    <location>
        <begin position="728"/>
        <end position="1090"/>
    </location>
</feature>
<evidence type="ECO:0000259" key="27">
    <source>
        <dbReference type="Pfam" id="PF04560"/>
    </source>
</evidence>
<evidence type="ECO:0000256" key="17">
    <source>
        <dbReference type="ARBA" id="ARBA00022989"/>
    </source>
</evidence>
<dbReference type="InterPro" id="IPR007641">
    <property type="entry name" value="RNA_pol_Rpb2_7"/>
</dbReference>
<dbReference type="InterPro" id="IPR007120">
    <property type="entry name" value="DNA-dir_RNAP_su2_dom"/>
</dbReference>
<dbReference type="EC" id="2.7.7.6" evidence="23"/>
<evidence type="ECO:0000256" key="16">
    <source>
        <dbReference type="ARBA" id="ARBA00022946"/>
    </source>
</evidence>
<evidence type="ECO:0000256" key="21">
    <source>
        <dbReference type="ARBA" id="ARBA00023163"/>
    </source>
</evidence>
<evidence type="ECO:0000256" key="10">
    <source>
        <dbReference type="ARBA" id="ARBA00022695"/>
    </source>
</evidence>
<evidence type="ECO:0000259" key="32">
    <source>
        <dbReference type="Pfam" id="PF04567"/>
    </source>
</evidence>
<evidence type="ECO:0000256" key="3">
    <source>
        <dbReference type="ARBA" id="ARBA00006835"/>
    </source>
</evidence>
<dbReference type="InterPro" id="IPR007646">
    <property type="entry name" value="RNA_pol_Rpb2_4"/>
</dbReference>
<comment type="similarity">
    <text evidence="4">Belongs to the CorA metal ion transporter (MIT) (TC 1.A.35) family.</text>
</comment>
<keyword evidence="22" id="KW-0539">Nucleus</keyword>
<evidence type="ECO:0000259" key="30">
    <source>
        <dbReference type="Pfam" id="PF04565"/>
    </source>
</evidence>
<evidence type="ECO:0000256" key="25">
    <source>
        <dbReference type="SAM" id="Phobius"/>
    </source>
</evidence>
<comment type="catalytic activity">
    <reaction evidence="23">
        <text>RNA(n) + a ribonucleoside 5'-triphosphate = RNA(n+1) + diphosphate</text>
        <dbReference type="Rhea" id="RHEA:21248"/>
        <dbReference type="Rhea" id="RHEA-COMP:14527"/>
        <dbReference type="Rhea" id="RHEA-COMP:17342"/>
        <dbReference type="ChEBI" id="CHEBI:33019"/>
        <dbReference type="ChEBI" id="CHEBI:61557"/>
        <dbReference type="ChEBI" id="CHEBI:140395"/>
        <dbReference type="EC" id="2.7.7.6"/>
    </reaction>
</comment>
<dbReference type="Pfam" id="PF04566">
    <property type="entry name" value="RNA_pol_Rpb2_4"/>
    <property type="match status" value="1"/>
</dbReference>
<feature type="domain" description="RNA polymerase beta subunit protrusion" evidence="29">
    <location>
        <begin position="62"/>
        <end position="427"/>
    </location>
</feature>
<evidence type="ECO:0000259" key="29">
    <source>
        <dbReference type="Pfam" id="PF04563"/>
    </source>
</evidence>
<dbReference type="Gene3D" id="2.40.50.150">
    <property type="match status" value="1"/>
</dbReference>
<evidence type="ECO:0000256" key="6">
    <source>
        <dbReference type="ARBA" id="ARBA00022448"/>
    </source>
</evidence>
<dbReference type="InterPro" id="IPR007645">
    <property type="entry name" value="RNA_pol_Rpb2_3"/>
</dbReference>
<evidence type="ECO:0000259" key="28">
    <source>
        <dbReference type="Pfam" id="PF04561"/>
    </source>
</evidence>
<dbReference type="GO" id="GO:0005634">
    <property type="term" value="C:nucleus"/>
    <property type="evidence" value="ECO:0007669"/>
    <property type="project" value="UniProtKB-SubCell"/>
</dbReference>
<keyword evidence="9 25" id="KW-0812">Transmembrane</keyword>
<keyword evidence="12" id="KW-0863">Zinc-finger</keyword>
<feature type="transmembrane region" description="Helical" evidence="25">
    <location>
        <begin position="1634"/>
        <end position="1653"/>
    </location>
</feature>
<evidence type="ECO:0000256" key="18">
    <source>
        <dbReference type="ARBA" id="ARBA00023065"/>
    </source>
</evidence>
<keyword evidence="6" id="KW-0813">Transport</keyword>
<feature type="region of interest" description="Disordered" evidence="24">
    <location>
        <begin position="1370"/>
        <end position="1397"/>
    </location>
</feature>
<keyword evidence="21 23" id="KW-0804">Transcription</keyword>
<proteinExistence type="inferred from homology"/>
<dbReference type="SUPFAM" id="SSF64484">
    <property type="entry name" value="beta and beta-prime subunits of DNA dependent RNA-polymerase"/>
    <property type="match status" value="1"/>
</dbReference>
<keyword evidence="20 25" id="KW-0472">Membrane</keyword>
<evidence type="ECO:0000256" key="12">
    <source>
        <dbReference type="ARBA" id="ARBA00022771"/>
    </source>
</evidence>
<evidence type="ECO:0000256" key="22">
    <source>
        <dbReference type="ARBA" id="ARBA00023242"/>
    </source>
</evidence>
<feature type="domain" description="RNA polymerase Rpb2" evidence="30">
    <location>
        <begin position="453"/>
        <end position="517"/>
    </location>
</feature>
<feature type="compositionally biased region" description="Acidic residues" evidence="24">
    <location>
        <begin position="27"/>
        <end position="37"/>
    </location>
</feature>
<keyword evidence="15" id="KW-0460">Magnesium</keyword>
<keyword evidence="8 23" id="KW-0808">Transferase</keyword>
<keyword evidence="10 23" id="KW-0548">Nucleotidyltransferase</keyword>